<dbReference type="HOGENOM" id="CLU_3056259_0_0_1"/>
<dbReference type="Pfam" id="PF18758">
    <property type="entry name" value="KDZ"/>
    <property type="match status" value="1"/>
</dbReference>
<dbReference type="EMBL" id="KN837258">
    <property type="protein sequence ID" value="KIJ30585.1"/>
    <property type="molecule type" value="Genomic_DNA"/>
</dbReference>
<dbReference type="OrthoDB" id="3251205at2759"/>
<dbReference type="InterPro" id="IPR040521">
    <property type="entry name" value="KDZ"/>
</dbReference>
<dbReference type="AlphaFoldDB" id="A0A0C9UZL7"/>
<dbReference type="Proteomes" id="UP000054279">
    <property type="component" value="Unassembled WGS sequence"/>
</dbReference>
<evidence type="ECO:0000313" key="1">
    <source>
        <dbReference type="EMBL" id="KIJ30585.1"/>
    </source>
</evidence>
<feature type="non-terminal residue" evidence="1">
    <location>
        <position position="1"/>
    </location>
</feature>
<accession>A0A0C9UZL7</accession>
<evidence type="ECO:0000313" key="2">
    <source>
        <dbReference type="Proteomes" id="UP000054279"/>
    </source>
</evidence>
<keyword evidence="2" id="KW-1185">Reference proteome</keyword>
<sequence length="54" mass="6358">LYNTQAGLEDFETCERIFSMSNHLTSATQFASKLHHQQVIEEHFSYWDDVKPRA</sequence>
<proteinExistence type="predicted"/>
<gene>
    <name evidence="1" type="ORF">M422DRAFT_186944</name>
</gene>
<name>A0A0C9UZL7_SPHS4</name>
<protein>
    <submittedName>
        <fullName evidence="1">Uncharacterized protein</fullName>
    </submittedName>
</protein>
<reference evidence="1 2" key="1">
    <citation type="submission" date="2014-06" db="EMBL/GenBank/DDBJ databases">
        <title>Evolutionary Origins and Diversification of the Mycorrhizal Mutualists.</title>
        <authorList>
            <consortium name="DOE Joint Genome Institute"/>
            <consortium name="Mycorrhizal Genomics Consortium"/>
            <person name="Kohler A."/>
            <person name="Kuo A."/>
            <person name="Nagy L.G."/>
            <person name="Floudas D."/>
            <person name="Copeland A."/>
            <person name="Barry K.W."/>
            <person name="Cichocki N."/>
            <person name="Veneault-Fourrey C."/>
            <person name="LaButti K."/>
            <person name="Lindquist E.A."/>
            <person name="Lipzen A."/>
            <person name="Lundell T."/>
            <person name="Morin E."/>
            <person name="Murat C."/>
            <person name="Riley R."/>
            <person name="Ohm R."/>
            <person name="Sun H."/>
            <person name="Tunlid A."/>
            <person name="Henrissat B."/>
            <person name="Grigoriev I.V."/>
            <person name="Hibbett D.S."/>
            <person name="Martin F."/>
        </authorList>
    </citation>
    <scope>NUCLEOTIDE SEQUENCE [LARGE SCALE GENOMIC DNA]</scope>
    <source>
        <strain evidence="1 2">SS14</strain>
    </source>
</reference>
<organism evidence="1 2">
    <name type="scientific">Sphaerobolus stellatus (strain SS14)</name>
    <dbReference type="NCBI Taxonomy" id="990650"/>
    <lineage>
        <taxon>Eukaryota</taxon>
        <taxon>Fungi</taxon>
        <taxon>Dikarya</taxon>
        <taxon>Basidiomycota</taxon>
        <taxon>Agaricomycotina</taxon>
        <taxon>Agaricomycetes</taxon>
        <taxon>Phallomycetidae</taxon>
        <taxon>Geastrales</taxon>
        <taxon>Sphaerobolaceae</taxon>
        <taxon>Sphaerobolus</taxon>
    </lineage>
</organism>